<keyword evidence="4" id="KW-0234">DNA repair</keyword>
<name>A0A433QY45_9FUNG</name>
<dbReference type="SUPFAM" id="SSF50978">
    <property type="entry name" value="WD40 repeat-like"/>
    <property type="match status" value="1"/>
</dbReference>
<evidence type="ECO:0000256" key="4">
    <source>
        <dbReference type="ARBA" id="ARBA00023204"/>
    </source>
</evidence>
<dbReference type="InterPro" id="IPR036322">
    <property type="entry name" value="WD40_repeat_dom_sf"/>
</dbReference>
<evidence type="ECO:0000256" key="5">
    <source>
        <dbReference type="PROSITE-ProRule" id="PRU00221"/>
    </source>
</evidence>
<evidence type="ECO:0000256" key="2">
    <source>
        <dbReference type="ARBA" id="ARBA00022737"/>
    </source>
</evidence>
<dbReference type="GO" id="GO:0031464">
    <property type="term" value="C:Cul4A-RING E3 ubiquitin ligase complex"/>
    <property type="evidence" value="ECO:0007669"/>
    <property type="project" value="TreeGrafter"/>
</dbReference>
<organism evidence="6 7">
    <name type="scientific">Jimgerdemannia flammicorona</name>
    <dbReference type="NCBI Taxonomy" id="994334"/>
    <lineage>
        <taxon>Eukaryota</taxon>
        <taxon>Fungi</taxon>
        <taxon>Fungi incertae sedis</taxon>
        <taxon>Mucoromycota</taxon>
        <taxon>Mucoromycotina</taxon>
        <taxon>Endogonomycetes</taxon>
        <taxon>Endogonales</taxon>
        <taxon>Endogonaceae</taxon>
        <taxon>Jimgerdemannia</taxon>
    </lineage>
</organism>
<keyword evidence="3" id="KW-0227">DNA damage</keyword>
<protein>
    <submittedName>
        <fullName evidence="6">DNA excision repair protein ERCC-8</fullName>
    </submittedName>
</protein>
<sequence>MIGSPTTIKAAPLPVLLRDLVMNQFLLARELGLDPPSILKTAEITRRVYAIDLSPTKDVTRTHQASVNCLDIEAVESRYMLSGGADATVYLYDLEEPLNTEKFMIRSLASVPRNVGHKYGVSGVSWYPFDTGLFITSSFDHTVKAWDTNTMQFHTGIRPISSLLPLIYMNHDPQEACTFDLETKVYSHAISPIASHCLVAGVSANPRIRLCDLRTGAFTHSLPGHRGAVMAVRWSPRDEFTLASGGTDHTVRIWDIRRSTACLVSLDQHNTDADPLSPTNVAHGDAVTGLTFTPTGHHLLSTSHDERLRLWDAWTGRNTLVNYGPYIRNRFDQALAPVVVSGGGGLGSAAGATGCDPPLVFHPSDDHQILVFDMFRGKLLKRLRGAYGRVTCICWRPDKEELYSGSNDHEILVWSPVVSKADIDQTPVAQMDTWSDDD</sequence>
<keyword evidence="1 5" id="KW-0853">WD repeat</keyword>
<dbReference type="PANTHER" id="PTHR46202">
    <property type="entry name" value="DNA EXCISION REPAIR PROTEIN ERCC-8"/>
    <property type="match status" value="1"/>
</dbReference>
<dbReference type="PRINTS" id="PR00320">
    <property type="entry name" value="GPROTEINBRPT"/>
</dbReference>
<dbReference type="GO" id="GO:0043161">
    <property type="term" value="P:proteasome-mediated ubiquitin-dependent protein catabolic process"/>
    <property type="evidence" value="ECO:0007669"/>
    <property type="project" value="TreeGrafter"/>
</dbReference>
<gene>
    <name evidence="6" type="ORF">BC938DRAFT_479318</name>
</gene>
<dbReference type="SMART" id="SM00320">
    <property type="entry name" value="WD40"/>
    <property type="match status" value="5"/>
</dbReference>
<dbReference type="Gene3D" id="2.130.10.10">
    <property type="entry name" value="YVTN repeat-like/Quinoprotein amine dehydrogenase"/>
    <property type="match status" value="1"/>
</dbReference>
<dbReference type="GO" id="GO:0000109">
    <property type="term" value="C:nucleotide-excision repair complex"/>
    <property type="evidence" value="ECO:0007669"/>
    <property type="project" value="TreeGrafter"/>
</dbReference>
<dbReference type="GO" id="GO:0000209">
    <property type="term" value="P:protein polyubiquitination"/>
    <property type="evidence" value="ECO:0007669"/>
    <property type="project" value="TreeGrafter"/>
</dbReference>
<dbReference type="PROSITE" id="PS50082">
    <property type="entry name" value="WD_REPEATS_2"/>
    <property type="match status" value="4"/>
</dbReference>
<dbReference type="EMBL" id="RBNJ01000381">
    <property type="protein sequence ID" value="RUS34655.1"/>
    <property type="molecule type" value="Genomic_DNA"/>
</dbReference>
<dbReference type="InterPro" id="IPR015943">
    <property type="entry name" value="WD40/YVTN_repeat-like_dom_sf"/>
</dbReference>
<evidence type="ECO:0000256" key="3">
    <source>
        <dbReference type="ARBA" id="ARBA00022763"/>
    </source>
</evidence>
<dbReference type="InterPro" id="IPR019775">
    <property type="entry name" value="WD40_repeat_CS"/>
</dbReference>
<dbReference type="GO" id="GO:0006283">
    <property type="term" value="P:transcription-coupled nucleotide-excision repair"/>
    <property type="evidence" value="ECO:0007669"/>
    <property type="project" value="InterPro"/>
</dbReference>
<evidence type="ECO:0000256" key="1">
    <source>
        <dbReference type="ARBA" id="ARBA00022574"/>
    </source>
</evidence>
<evidence type="ECO:0000313" key="6">
    <source>
        <dbReference type="EMBL" id="RUS34655.1"/>
    </source>
</evidence>
<dbReference type="InterPro" id="IPR020472">
    <property type="entry name" value="WD40_PAC1"/>
</dbReference>
<dbReference type="InterPro" id="IPR042238">
    <property type="entry name" value="Rad28/ERCC8/Ckn1/ATCSA-1"/>
</dbReference>
<dbReference type="AlphaFoldDB" id="A0A433QY45"/>
<dbReference type="CDD" id="cd00200">
    <property type="entry name" value="WD40"/>
    <property type="match status" value="1"/>
</dbReference>
<keyword evidence="7" id="KW-1185">Reference proteome</keyword>
<dbReference type="PROSITE" id="PS00678">
    <property type="entry name" value="WD_REPEATS_1"/>
    <property type="match status" value="1"/>
</dbReference>
<comment type="caution">
    <text evidence="6">The sequence shown here is derived from an EMBL/GenBank/DDBJ whole genome shotgun (WGS) entry which is preliminary data.</text>
</comment>
<feature type="repeat" description="WD" evidence="5">
    <location>
        <begin position="114"/>
        <end position="150"/>
    </location>
</feature>
<reference evidence="6 7" key="1">
    <citation type="journal article" date="2018" name="New Phytol.">
        <title>Phylogenomics of Endogonaceae and evolution of mycorrhizas within Mucoromycota.</title>
        <authorList>
            <person name="Chang Y."/>
            <person name="Desiro A."/>
            <person name="Na H."/>
            <person name="Sandor L."/>
            <person name="Lipzen A."/>
            <person name="Clum A."/>
            <person name="Barry K."/>
            <person name="Grigoriev I.V."/>
            <person name="Martin F.M."/>
            <person name="Stajich J.E."/>
            <person name="Smith M.E."/>
            <person name="Bonito G."/>
            <person name="Spatafora J.W."/>
        </authorList>
    </citation>
    <scope>NUCLEOTIDE SEQUENCE [LARGE SCALE GENOMIC DNA]</scope>
    <source>
        <strain evidence="6 7">AD002</strain>
    </source>
</reference>
<feature type="repeat" description="WD" evidence="5">
    <location>
        <begin position="280"/>
        <end position="321"/>
    </location>
</feature>
<dbReference type="Pfam" id="PF00400">
    <property type="entry name" value="WD40"/>
    <property type="match status" value="5"/>
</dbReference>
<evidence type="ECO:0000313" key="7">
    <source>
        <dbReference type="Proteomes" id="UP000274822"/>
    </source>
</evidence>
<dbReference type="InterPro" id="IPR001680">
    <property type="entry name" value="WD40_rpt"/>
</dbReference>
<dbReference type="PROSITE" id="PS50294">
    <property type="entry name" value="WD_REPEATS_REGION"/>
    <property type="match status" value="3"/>
</dbReference>
<accession>A0A433QY45</accession>
<proteinExistence type="predicted"/>
<feature type="repeat" description="WD" evidence="5">
    <location>
        <begin position="383"/>
        <end position="415"/>
    </location>
</feature>
<dbReference type="Proteomes" id="UP000274822">
    <property type="component" value="Unassembled WGS sequence"/>
</dbReference>
<feature type="repeat" description="WD" evidence="5">
    <location>
        <begin position="222"/>
        <end position="264"/>
    </location>
</feature>
<keyword evidence="2" id="KW-0677">Repeat</keyword>
<dbReference type="PANTHER" id="PTHR46202:SF1">
    <property type="entry name" value="DNA EXCISION REPAIR PROTEIN ERCC-8"/>
    <property type="match status" value="1"/>
</dbReference>